<evidence type="ECO:0000313" key="2">
    <source>
        <dbReference type="EMBL" id="OME90959.1"/>
    </source>
</evidence>
<reference evidence="2 3" key="1">
    <citation type="submission" date="2016-11" db="EMBL/GenBank/DDBJ databases">
        <title>Paenibacillus species isolates.</title>
        <authorList>
            <person name="Beno S.M."/>
        </authorList>
    </citation>
    <scope>NUCLEOTIDE SEQUENCE [LARGE SCALE GENOMIC DNA]</scope>
    <source>
        <strain evidence="2 3">FSL F4-0100</strain>
    </source>
</reference>
<dbReference type="SMART" id="SM00763">
    <property type="entry name" value="AAA_PrkA"/>
    <property type="match status" value="1"/>
</dbReference>
<dbReference type="InterPro" id="IPR027417">
    <property type="entry name" value="P-loop_NTPase"/>
</dbReference>
<dbReference type="Gene3D" id="3.40.50.300">
    <property type="entry name" value="P-loop containing nucleotide triphosphate hydrolases"/>
    <property type="match status" value="1"/>
</dbReference>
<comment type="caution">
    <text evidence="2">The sequence shown here is derived from an EMBL/GenBank/DDBJ whole genome shotgun (WGS) entry which is preliminary data.</text>
</comment>
<feature type="domain" description="PrkA AAA" evidence="1">
    <location>
        <begin position="21"/>
        <end position="371"/>
    </location>
</feature>
<dbReference type="InterPro" id="IPR013153">
    <property type="entry name" value="Prk_AAA"/>
</dbReference>
<organism evidence="2 3">
    <name type="scientific">Paenibacillus lautus</name>
    <name type="common">Bacillus lautus</name>
    <dbReference type="NCBI Taxonomy" id="1401"/>
    <lineage>
        <taxon>Bacteria</taxon>
        <taxon>Bacillati</taxon>
        <taxon>Bacillota</taxon>
        <taxon>Bacilli</taxon>
        <taxon>Bacillales</taxon>
        <taxon>Paenibacillaceae</taxon>
        <taxon>Paenibacillus</taxon>
    </lineage>
</organism>
<dbReference type="Pfam" id="PF08298">
    <property type="entry name" value="AAA_PrkA"/>
    <property type="match status" value="1"/>
</dbReference>
<dbReference type="EMBL" id="MRTF01000007">
    <property type="protein sequence ID" value="OME90959.1"/>
    <property type="molecule type" value="Genomic_DNA"/>
</dbReference>
<dbReference type="Pfam" id="PF06798">
    <property type="entry name" value="PrkA"/>
    <property type="match status" value="1"/>
</dbReference>
<evidence type="ECO:0000313" key="3">
    <source>
        <dbReference type="Proteomes" id="UP000187074"/>
    </source>
</evidence>
<dbReference type="PIRSF" id="PIRSF000549">
    <property type="entry name" value="Ser_prot_kin"/>
    <property type="match status" value="1"/>
</dbReference>
<accession>A0A1R1AYK0</accession>
<dbReference type="InterPro" id="IPR010650">
    <property type="entry name" value="PrkA_C"/>
</dbReference>
<protein>
    <submittedName>
        <fullName evidence="2">Protein prkA</fullName>
    </submittedName>
</protein>
<dbReference type="PANTHER" id="PTHR30267:SF2">
    <property type="entry name" value="PROTEIN PRKA"/>
    <property type="match status" value="1"/>
</dbReference>
<name>A0A1R1AYK0_PAELA</name>
<dbReference type="GO" id="GO:0004672">
    <property type="term" value="F:protein kinase activity"/>
    <property type="evidence" value="ECO:0007669"/>
    <property type="project" value="InterPro"/>
</dbReference>
<proteinExistence type="predicted"/>
<dbReference type="OrthoDB" id="9761914at2"/>
<dbReference type="STRING" id="1401.BK123_21705"/>
<gene>
    <name evidence="2" type="ORF">BK123_21705</name>
</gene>
<sequence>MDIFERIASYRAEGDRLAWSGTFREYIEILKKDPSPAMTAHARVYDMIESYGFEESGGQKKYKFFEQEIFGLDRAVEKLVEEYFHSAARRLDVRKRILLLMGPVSGGKSTLVTLLKRGLEKHSRTDRGAIYAISGCPMQEEPLHLIPLELRPEIEKELGVRIEGNLCPACQLRLKTEYGGDIEQVEVERVLISEENRVGIGTFSPSDPKSQDIADLTGSIDFSTITEYGSESDPRAYRFDGELNKANRGLMEFQEMLKCDEKFLWNLLSLTQEGNFKAGRFALISADELIVAHTNESEYKAFIANKKNEALQSRMIVMPIPYNLRVSDEEKIYSKLIGQSDMKHIHIAPHALRSAAIFSVLTRLKETKKQGMDLIKKMRMYDGVEVEGYKEADLKEMQNEYLEEGMSGIDPRYVINRISSALIKQDLQCINALDMLRAIKDGLDQHASIAKEERERYLNFIAAARKEYDDLAKKEVQKAFVYSFEESAKTLFENYLDNIEAFCNWTKIRDPLTDEEMDPDERLMRSIEEQIGVSENAKKAFREEIMIRISAYSRKGKKFEYHNHERLREAIEKKLFTDLKDIVKITTSTKTPDAVQLKRINEVSSRLIEEHGYCPVCANELLRYVGSLLNR</sequence>
<evidence type="ECO:0000259" key="1">
    <source>
        <dbReference type="SMART" id="SM00763"/>
    </source>
</evidence>
<dbReference type="PANTHER" id="PTHR30267">
    <property type="entry name" value="PROTEIN KINASE PRKA"/>
    <property type="match status" value="1"/>
</dbReference>
<dbReference type="AlphaFoldDB" id="A0A1R1AYK0"/>
<dbReference type="RefSeq" id="WP_076324448.1">
    <property type="nucleotide sequence ID" value="NZ_JBCMXI010000001.1"/>
</dbReference>
<dbReference type="Proteomes" id="UP000187074">
    <property type="component" value="Unassembled WGS sequence"/>
</dbReference>
<dbReference type="InterPro" id="IPR016230">
    <property type="entry name" value="PrkA/YeaG"/>
</dbReference>
<dbReference type="SUPFAM" id="SSF52540">
    <property type="entry name" value="P-loop containing nucleoside triphosphate hydrolases"/>
    <property type="match status" value="1"/>
</dbReference>